<sequence length="108" mass="11959">MAIHGLVDIHGIQAGRIKPGEKHVAYDQQLERIFGIFQTIANGFTPLFIADMLLPIKRITGRTGHYDLDYAFVIVRGIPLGTQFDDLIVKSHADASAHTHNHAFAIRG</sequence>
<protein>
    <submittedName>
        <fullName evidence="1">Uncharacterized protein</fullName>
    </submittedName>
</protein>
<dbReference type="EMBL" id="VSSQ01003344">
    <property type="protein sequence ID" value="MPM20262.1"/>
    <property type="molecule type" value="Genomic_DNA"/>
</dbReference>
<gene>
    <name evidence="1" type="ORF">SDC9_66691</name>
</gene>
<evidence type="ECO:0000313" key="1">
    <source>
        <dbReference type="EMBL" id="MPM20262.1"/>
    </source>
</evidence>
<accession>A0A644XVM0</accession>
<comment type="caution">
    <text evidence="1">The sequence shown here is derived from an EMBL/GenBank/DDBJ whole genome shotgun (WGS) entry which is preliminary data.</text>
</comment>
<organism evidence="1">
    <name type="scientific">bioreactor metagenome</name>
    <dbReference type="NCBI Taxonomy" id="1076179"/>
    <lineage>
        <taxon>unclassified sequences</taxon>
        <taxon>metagenomes</taxon>
        <taxon>ecological metagenomes</taxon>
    </lineage>
</organism>
<proteinExistence type="predicted"/>
<reference evidence="1" key="1">
    <citation type="submission" date="2019-08" db="EMBL/GenBank/DDBJ databases">
        <authorList>
            <person name="Kucharzyk K."/>
            <person name="Murdoch R.W."/>
            <person name="Higgins S."/>
            <person name="Loffler F."/>
        </authorList>
    </citation>
    <scope>NUCLEOTIDE SEQUENCE</scope>
</reference>
<dbReference type="AlphaFoldDB" id="A0A644XVM0"/>
<name>A0A644XVM0_9ZZZZ</name>